<comment type="caution">
    <text evidence="2">The sequence shown here is derived from an EMBL/GenBank/DDBJ whole genome shotgun (WGS) entry which is preliminary data.</text>
</comment>
<reference evidence="2 3" key="1">
    <citation type="submission" date="2019-10" db="EMBL/GenBank/DDBJ databases">
        <title>Rudanella paleaurantiibacter sp. nov., isolated from sludge.</title>
        <authorList>
            <person name="Xu S.Q."/>
        </authorList>
    </citation>
    <scope>NUCLEOTIDE SEQUENCE [LARGE SCALE GENOMIC DNA]</scope>
    <source>
        <strain evidence="2 3">HX-22-17</strain>
    </source>
</reference>
<keyword evidence="1" id="KW-0732">Signal</keyword>
<dbReference type="RefSeq" id="WP_152122638.1">
    <property type="nucleotide sequence ID" value="NZ_WELI01000001.1"/>
</dbReference>
<accession>A0A7J5U510</accession>
<sequence length="279" mass="29667">MKTAKALVGIAGLTGLSYLAQAQSQSPLNLRLDFNTELNRYEVYVKPTFSAQRYTWGPSQVTVVVPKELADITISPHSSQAGVWLDQSVVYSPAAAPDRDFHAFSTQGGKIDLVAGEEQLLFEFTLAKGYLEGVRLFDPAKDPSSAAPGMKGGDFSSYASNDKGDVKLGLNTRPAELPVAVEAVRSTGAEPGASFGVVAYPNPSGSGVFRLHLKGVPDKEVVQVQMATLNGKVLKQFDESVETLAGRAIPVPGGASTYLLVTVTRPGKQEAITQKLLVK</sequence>
<evidence type="ECO:0000313" key="3">
    <source>
        <dbReference type="Proteomes" id="UP000488299"/>
    </source>
</evidence>
<evidence type="ECO:0000313" key="2">
    <source>
        <dbReference type="EMBL" id="KAB7732924.1"/>
    </source>
</evidence>
<organism evidence="2 3">
    <name type="scientific">Rudanella paleaurantiibacter</name>
    <dbReference type="NCBI Taxonomy" id="2614655"/>
    <lineage>
        <taxon>Bacteria</taxon>
        <taxon>Pseudomonadati</taxon>
        <taxon>Bacteroidota</taxon>
        <taxon>Cytophagia</taxon>
        <taxon>Cytophagales</taxon>
        <taxon>Cytophagaceae</taxon>
        <taxon>Rudanella</taxon>
    </lineage>
</organism>
<feature type="signal peptide" evidence="1">
    <location>
        <begin position="1"/>
        <end position="22"/>
    </location>
</feature>
<evidence type="ECO:0000256" key="1">
    <source>
        <dbReference type="SAM" id="SignalP"/>
    </source>
</evidence>
<gene>
    <name evidence="2" type="ORF">F5984_02970</name>
</gene>
<dbReference type="EMBL" id="WELI01000001">
    <property type="protein sequence ID" value="KAB7732924.1"/>
    <property type="molecule type" value="Genomic_DNA"/>
</dbReference>
<name>A0A7J5U510_9BACT</name>
<proteinExistence type="predicted"/>
<protein>
    <recommendedName>
        <fullName evidence="4">T9SS type A sorting domain-containing protein</fullName>
    </recommendedName>
</protein>
<keyword evidence="3" id="KW-1185">Reference proteome</keyword>
<feature type="chain" id="PRO_5029865817" description="T9SS type A sorting domain-containing protein" evidence="1">
    <location>
        <begin position="23"/>
        <end position="279"/>
    </location>
</feature>
<dbReference type="Proteomes" id="UP000488299">
    <property type="component" value="Unassembled WGS sequence"/>
</dbReference>
<dbReference type="AlphaFoldDB" id="A0A7J5U510"/>
<evidence type="ECO:0008006" key="4">
    <source>
        <dbReference type="Google" id="ProtNLM"/>
    </source>
</evidence>